<name>A0AAN9GWS4_9TELE</name>
<gene>
    <name evidence="1" type="ORF">R3I93_019812</name>
</gene>
<evidence type="ECO:0000313" key="1">
    <source>
        <dbReference type="EMBL" id="KAK7130299.1"/>
    </source>
</evidence>
<accession>A0AAN9GWS4</accession>
<comment type="caution">
    <text evidence="1">The sequence shown here is derived from an EMBL/GenBank/DDBJ whole genome shotgun (WGS) entry which is preliminary data.</text>
</comment>
<reference evidence="1 2" key="1">
    <citation type="submission" date="2024-02" db="EMBL/GenBank/DDBJ databases">
        <title>Chromosome-level genome assembly of the Eurasian Minnow (Phoxinus phoxinus).</title>
        <authorList>
            <person name="Oriowo T.O."/>
            <person name="Martin S."/>
            <person name="Stange M."/>
            <person name="Chrysostomakis Y."/>
            <person name="Brown T."/>
            <person name="Winkler S."/>
            <person name="Kukowka S."/>
            <person name="Myers E.W."/>
            <person name="Bohne A."/>
        </authorList>
    </citation>
    <scope>NUCLEOTIDE SEQUENCE [LARGE SCALE GENOMIC DNA]</scope>
    <source>
        <strain evidence="1">ZFMK-TIS-60720</strain>
        <tissue evidence="1">Whole Organism</tissue>
    </source>
</reference>
<evidence type="ECO:0000313" key="2">
    <source>
        <dbReference type="Proteomes" id="UP001364617"/>
    </source>
</evidence>
<protein>
    <submittedName>
        <fullName evidence="1">Uncharacterized protein</fullName>
    </submittedName>
</protein>
<dbReference type="Proteomes" id="UP001364617">
    <property type="component" value="Unassembled WGS sequence"/>
</dbReference>
<dbReference type="AlphaFoldDB" id="A0AAN9GWS4"/>
<organism evidence="1 2">
    <name type="scientific">Phoxinus phoxinus</name>
    <name type="common">Eurasian minnow</name>
    <dbReference type="NCBI Taxonomy" id="58324"/>
    <lineage>
        <taxon>Eukaryota</taxon>
        <taxon>Metazoa</taxon>
        <taxon>Chordata</taxon>
        <taxon>Craniata</taxon>
        <taxon>Vertebrata</taxon>
        <taxon>Euteleostomi</taxon>
        <taxon>Actinopterygii</taxon>
        <taxon>Neopterygii</taxon>
        <taxon>Teleostei</taxon>
        <taxon>Ostariophysi</taxon>
        <taxon>Cypriniformes</taxon>
        <taxon>Leuciscidae</taxon>
        <taxon>Phoxininae</taxon>
        <taxon>Phoxinus</taxon>
    </lineage>
</organism>
<sequence length="88" mass="10220">MQKKKNALHSLKPLGREKKLAKNELLKDDDPPSHFIFKLSGALLKNILLEVLLHTWLCWKGKARRAPGHLFRNLPPWISQFSLHADQF</sequence>
<dbReference type="EMBL" id="JAYKXH010000021">
    <property type="protein sequence ID" value="KAK7130299.1"/>
    <property type="molecule type" value="Genomic_DNA"/>
</dbReference>
<keyword evidence="2" id="KW-1185">Reference proteome</keyword>
<proteinExistence type="predicted"/>